<dbReference type="Gene3D" id="2.130.10.30">
    <property type="entry name" value="Regulator of chromosome condensation 1/beta-lactamase-inhibitor protein II"/>
    <property type="match status" value="4"/>
</dbReference>
<dbReference type="InterPro" id="IPR058923">
    <property type="entry name" value="RCC1-like_dom"/>
</dbReference>
<sequence>MFYSWGDSSKGQLAFPSTGGNSITTPTSVNFNEQLVQISCGEQHTLFLTLSGQVLSCGRNPKGQLGRSKSRDTKLPVKVEGLGSVAAIACGQDYSLALCDSGQVFSWGAGGEGQLGIISPVAKCLKPMPAQIHLPFQIPVVQVACGNYHSLALTKGGEVLSWGQNKYGQLGLGKSVELQPLPALIRSLVGVPVIQISAGGAHTLALTLTAQVFCCGANSVGQLGLNRTDVKGRFAVCAVPALKNLGVSSISSGEAHTAVLTKTGEVYTFGEGSHGQLGHNSTDNELLPKKVDRVDGPAKQVTCGSHHTLVLMPSGILFTFGRGHVQARASSGTENSLQPVRLEGDWISSGAETPYNSNFLFFPSSKTNILGEPIGKLQEAQVQRWVTMLECERSTKEIKKEVSLAFATSSNLVACFIKDRNTPGTLQVDVNAASQTFDQLLKIPWIKNSVEFKNYMVVSMFNFECLCHVNITYVVDGLLNAAKLMRCPEVFLFLPTCSILHEQQNAIRLVLPLAVAITDLNENAIKTLKAQLSSIDANIMTKHIYMWKKALAFLLMSNVWMNYNPGVKAVLEVLKLLYKANKRAEESRKVPFSEFYIEEIGTTPQLLEWDVMLWRHIKWGLVKEVDETAAIFCRYPFLLDLESKIVVFKCIAKVTQVGHQIIHNDVVAGGVCKEMCKWEVPTPILQLKVRRTALLEDTFRQLDHADHDNFKKTLVIKFVEEDKLTDVNKRDFFLHAFNELMAPKSEMFMYNDRETMIWFPAKPTLELKQYFLFGILCGLALYNNNIVHMPFPLALFKKLVGVKPTLGDMTEFAPVIGKSLHCILHEYPDDVVDDLNIPFCVRWDGADVELQPHENGKPVTSENKQEFVEAYVDYAMNKSVERVFNEFKRGFYKVCDEDVINFFQPEELRGVMVGTEEYDWDTFRENTIYIGQYHERHPTIIAFWEVFEELTHEQKKAFLPYSGSFASILLILSFIMLFYWGETVTPDGFGLVNADSVKFTDTGIGYFSPKSRIGDVSLGKSLVGFIRGDGNVSVMRLNTGEHGTTGKLNGQLFMWGQNSNGQLGLGRNKPSSLSPQPLTFLSGIPLAQISAGGDHSFALSISGAVFGWGRNSTGQLGLGDTNDRHVPVCVKSLNQKKTVFISCGEDHTAVLTKSGLILTFGSGQYGQLGHNSFRNEHHPRVVAEFWGSKVSQIACGGHHTLALVESSNTIYSFGCGEQGQLRNLQRANQSVPLPVQLPPEYSSYDQMIKKITAGGNLSALFISNMDADQANSNLNSCNSPTLLDDETIDCWISDCNPKVWKKIQREIRKMFSSASFINGSFIDKSSDKHYETSVGMSGLDLSLSRLAFEKMAKNDKVLSMVETAVEKDLLPSLGSTAAGVEALRVYLILPELLRVLKKQGRGTELTISLASAILKLEPQSMDVLSSLWTNLPYCYYRTLVKMFHSVCSHFLLLMTTKICDRWTEVEPVLKVLQKLYNINSQRAVQLTEGYFLIKDFSNFSEMVKFALEAGIDGGTLTSEFFTLLGKKIATDSSVIQASEDSGLFWFSADDSGSSKQELFYIGVICGMAFYNHNFIYIGFPVALFKKLLNIRPTFRDLEELSPVEARGLKNLLAEDEDVVELLDLDFTVKGKELIPNGAQIPVTKANRQKYVDLYVDFVFNKSVENQFRKFEKGFSHGNPFNFWKIFKPEELRDLLYGTAKYEWKELQKVVTYECCGPSDELIQNFWSVFFELDEEQRKKFLNLEKAYDRVPREELWYCIMKSGVAEKYVRVVQDMYERSRTVVRCAVGQTEEFKVEVGLHQESALSPFLFAIVMDQLSEEGAGGGKPGEVEVCAGKKRNESQS</sequence>
<organism evidence="9 10">
    <name type="scientific">Hemibagrus guttatus</name>
    <dbReference type="NCBI Taxonomy" id="175788"/>
    <lineage>
        <taxon>Eukaryota</taxon>
        <taxon>Metazoa</taxon>
        <taxon>Chordata</taxon>
        <taxon>Craniata</taxon>
        <taxon>Vertebrata</taxon>
        <taxon>Euteleostomi</taxon>
        <taxon>Actinopterygii</taxon>
        <taxon>Neopterygii</taxon>
        <taxon>Teleostei</taxon>
        <taxon>Ostariophysi</taxon>
        <taxon>Siluriformes</taxon>
        <taxon>Bagridae</taxon>
        <taxon>Hemibagrus</taxon>
    </lineage>
</organism>
<evidence type="ECO:0000256" key="3">
    <source>
        <dbReference type="ARBA" id="ARBA00022786"/>
    </source>
</evidence>
<dbReference type="PROSITE" id="PS50237">
    <property type="entry name" value="HECT"/>
    <property type="match status" value="2"/>
</dbReference>
<dbReference type="SMART" id="SM00119">
    <property type="entry name" value="HECTc"/>
    <property type="match status" value="2"/>
</dbReference>
<feature type="domain" description="HECT" evidence="8">
    <location>
        <begin position="706"/>
        <end position="961"/>
    </location>
</feature>
<evidence type="ECO:0000256" key="4">
    <source>
        <dbReference type="PROSITE-ProRule" id="PRU00104"/>
    </source>
</evidence>
<keyword evidence="2" id="KW-0677">Repeat</keyword>
<accession>A0AAE0RHB0</accession>
<dbReference type="InterPro" id="IPR009091">
    <property type="entry name" value="RCC1/BLIP-II"/>
</dbReference>
<dbReference type="Proteomes" id="UP001274896">
    <property type="component" value="Unassembled WGS sequence"/>
</dbReference>
<dbReference type="InterPro" id="IPR051709">
    <property type="entry name" value="Ub-ligase/GTPase-reg"/>
</dbReference>
<dbReference type="SUPFAM" id="SSF56204">
    <property type="entry name" value="Hect, E3 ligase catalytic domain"/>
    <property type="match status" value="2"/>
</dbReference>
<feature type="repeat" description="RCC1" evidence="5">
    <location>
        <begin position="52"/>
        <end position="101"/>
    </location>
</feature>
<reference evidence="9" key="1">
    <citation type="submission" date="2023-06" db="EMBL/GenBank/DDBJ databases">
        <title>Male Hemibagrus guttatus genome.</title>
        <authorList>
            <person name="Bian C."/>
        </authorList>
    </citation>
    <scope>NUCLEOTIDE SEQUENCE</scope>
    <source>
        <strain evidence="9">Male_cb2023</strain>
        <tissue evidence="9">Muscle</tissue>
    </source>
</reference>
<keyword evidence="1" id="KW-0808">Transferase</keyword>
<proteinExistence type="predicted"/>
<feature type="domain" description="HECT" evidence="8">
    <location>
        <begin position="1503"/>
        <end position="1751"/>
    </location>
</feature>
<dbReference type="Pfam" id="PF25390">
    <property type="entry name" value="WD40_RLD"/>
    <property type="match status" value="2"/>
</dbReference>
<dbReference type="PROSITE" id="PS00626">
    <property type="entry name" value="RCC1_2"/>
    <property type="match status" value="6"/>
</dbReference>
<dbReference type="Gene3D" id="3.90.1750.10">
    <property type="entry name" value="Hect, E3 ligase catalytic domains"/>
    <property type="match status" value="2"/>
</dbReference>
<keyword evidence="7" id="KW-1133">Transmembrane helix</keyword>
<dbReference type="SUPFAM" id="SSF50985">
    <property type="entry name" value="RCC1/BLIP-II"/>
    <property type="match status" value="2"/>
</dbReference>
<feature type="repeat" description="RCC1" evidence="5">
    <location>
        <begin position="157"/>
        <end position="209"/>
    </location>
</feature>
<dbReference type="InterPro" id="IPR000408">
    <property type="entry name" value="Reg_chr_condens"/>
</dbReference>
<feature type="repeat" description="RCC1" evidence="5">
    <location>
        <begin position="102"/>
        <end position="156"/>
    </location>
</feature>
<feature type="repeat" description="RCC1" evidence="5">
    <location>
        <begin position="264"/>
        <end position="314"/>
    </location>
</feature>
<dbReference type="PANTHER" id="PTHR45622">
    <property type="entry name" value="UBIQUITIN-PROTEIN LIGASE E3A-RELATED"/>
    <property type="match status" value="1"/>
</dbReference>
<feature type="repeat" description="RCC1" evidence="5">
    <location>
        <begin position="1050"/>
        <end position="1102"/>
    </location>
</feature>
<feature type="repeat" description="RCC1" evidence="5">
    <location>
        <begin position="210"/>
        <end position="263"/>
    </location>
</feature>
<dbReference type="EMBL" id="JAUCMX010000002">
    <property type="protein sequence ID" value="KAK3554355.1"/>
    <property type="molecule type" value="Genomic_DNA"/>
</dbReference>
<feature type="transmembrane region" description="Helical" evidence="7">
    <location>
        <begin position="770"/>
        <end position="787"/>
    </location>
</feature>
<evidence type="ECO:0000256" key="1">
    <source>
        <dbReference type="ARBA" id="ARBA00022679"/>
    </source>
</evidence>
<dbReference type="Gene3D" id="3.30.2410.10">
    <property type="entry name" value="Hect, E3 ligase catalytic domain"/>
    <property type="match status" value="2"/>
</dbReference>
<dbReference type="Gene3D" id="3.30.2160.10">
    <property type="entry name" value="Hect, E3 ligase catalytic domain"/>
    <property type="match status" value="2"/>
</dbReference>
<dbReference type="Pfam" id="PF00632">
    <property type="entry name" value="HECT"/>
    <property type="match status" value="2"/>
</dbReference>
<evidence type="ECO:0000313" key="10">
    <source>
        <dbReference type="Proteomes" id="UP001274896"/>
    </source>
</evidence>
<dbReference type="Pfam" id="PF00415">
    <property type="entry name" value="RCC1"/>
    <property type="match status" value="2"/>
</dbReference>
<feature type="region of interest" description="Disordered" evidence="6">
    <location>
        <begin position="1820"/>
        <end position="1843"/>
    </location>
</feature>
<evidence type="ECO:0000259" key="8">
    <source>
        <dbReference type="PROSITE" id="PS50237"/>
    </source>
</evidence>
<dbReference type="InterPro" id="IPR035983">
    <property type="entry name" value="Hect_E3_ubiquitin_ligase"/>
</dbReference>
<keyword evidence="7" id="KW-0472">Membrane</keyword>
<gene>
    <name evidence="9" type="ORF">QTP70_022585</name>
</gene>
<dbReference type="PRINTS" id="PR00633">
    <property type="entry name" value="RCCNDNSATION"/>
</dbReference>
<keyword evidence="3 4" id="KW-0833">Ubl conjugation pathway</keyword>
<dbReference type="PROSITE" id="PS50012">
    <property type="entry name" value="RCC1_3"/>
    <property type="match status" value="10"/>
</dbReference>
<feature type="repeat" description="RCC1" evidence="5">
    <location>
        <begin position="1155"/>
        <end position="1206"/>
    </location>
</feature>
<dbReference type="InterPro" id="IPR000569">
    <property type="entry name" value="HECT_dom"/>
</dbReference>
<keyword evidence="10" id="KW-1185">Reference proteome</keyword>
<evidence type="ECO:0000256" key="5">
    <source>
        <dbReference type="PROSITE-ProRule" id="PRU00235"/>
    </source>
</evidence>
<comment type="caution">
    <text evidence="9">The sequence shown here is derived from an EMBL/GenBank/DDBJ whole genome shotgun (WGS) entry which is preliminary data.</text>
</comment>
<dbReference type="GO" id="GO:0061630">
    <property type="term" value="F:ubiquitin protein ligase activity"/>
    <property type="evidence" value="ECO:0007669"/>
    <property type="project" value="TreeGrafter"/>
</dbReference>
<feature type="repeat" description="RCC1" evidence="5">
    <location>
        <begin position="1"/>
        <end position="51"/>
    </location>
</feature>
<feature type="transmembrane region" description="Helical" evidence="7">
    <location>
        <begin position="958"/>
        <end position="980"/>
    </location>
</feature>
<keyword evidence="7" id="KW-0812">Transmembrane</keyword>
<protein>
    <recommendedName>
        <fullName evidence="8">HECT domain-containing protein</fullName>
    </recommendedName>
</protein>
<dbReference type="PANTHER" id="PTHR45622:SF11">
    <property type="entry name" value="E3 UBIQUITIN-PROTEIN LIGASE HERC6-RELATED"/>
    <property type="match status" value="1"/>
</dbReference>
<feature type="repeat" description="RCC1" evidence="5">
    <location>
        <begin position="1208"/>
        <end position="1264"/>
    </location>
</feature>
<evidence type="ECO:0000256" key="2">
    <source>
        <dbReference type="ARBA" id="ARBA00022737"/>
    </source>
</evidence>
<evidence type="ECO:0000256" key="6">
    <source>
        <dbReference type="SAM" id="MobiDB-lite"/>
    </source>
</evidence>
<evidence type="ECO:0000313" key="9">
    <source>
        <dbReference type="EMBL" id="KAK3554355.1"/>
    </source>
</evidence>
<feature type="repeat" description="RCC1" evidence="5">
    <location>
        <begin position="1103"/>
        <end position="1154"/>
    </location>
</feature>
<evidence type="ECO:0000256" key="7">
    <source>
        <dbReference type="SAM" id="Phobius"/>
    </source>
</evidence>
<name>A0AAE0RHB0_9TELE</name>
<comment type="caution">
    <text evidence="4">Lacks conserved residue(s) required for the propagation of feature annotation.</text>
</comment>